<gene>
    <name evidence="2" type="ORF">D7294_03065</name>
</gene>
<evidence type="ECO:0000313" key="3">
    <source>
        <dbReference type="Proteomes" id="UP000272474"/>
    </source>
</evidence>
<feature type="compositionally biased region" description="Basic and acidic residues" evidence="1">
    <location>
        <begin position="67"/>
        <end position="79"/>
    </location>
</feature>
<reference evidence="2 3" key="1">
    <citation type="journal article" date="2014" name="Int. J. Syst. Evol. Microbiol.">
        <title>Streptomyces hoynatensis sp. nov., isolated from deep marine sediment.</title>
        <authorList>
            <person name="Veyisoglu A."/>
            <person name="Sahin N."/>
        </authorList>
    </citation>
    <scope>NUCLEOTIDE SEQUENCE [LARGE SCALE GENOMIC DNA]</scope>
    <source>
        <strain evidence="2 3">KCTC 29097</strain>
    </source>
</reference>
<evidence type="ECO:0000313" key="2">
    <source>
        <dbReference type="EMBL" id="RKN47167.1"/>
    </source>
</evidence>
<dbReference type="Proteomes" id="UP000272474">
    <property type="component" value="Unassembled WGS sequence"/>
</dbReference>
<accession>A0A3A9ZIN3</accession>
<evidence type="ECO:0000256" key="1">
    <source>
        <dbReference type="SAM" id="MobiDB-lite"/>
    </source>
</evidence>
<dbReference type="RefSeq" id="WP_120675062.1">
    <property type="nucleotide sequence ID" value="NZ_RBAL01000001.1"/>
</dbReference>
<comment type="caution">
    <text evidence="2">The sequence shown here is derived from an EMBL/GenBank/DDBJ whole genome shotgun (WGS) entry which is preliminary data.</text>
</comment>
<proteinExistence type="predicted"/>
<protein>
    <submittedName>
        <fullName evidence="2">Uncharacterized protein</fullName>
    </submittedName>
</protein>
<sequence>MRLPRPGARACAARTGRPEGFAYARQADGTVRISRHGRVVTVLRGARAAAFLAQAGAGDSLRAMARRTGDHQRGNERTARNHPRNSR</sequence>
<dbReference type="OrthoDB" id="7869604at2"/>
<organism evidence="2 3">
    <name type="scientific">Streptomyces hoynatensis</name>
    <dbReference type="NCBI Taxonomy" id="1141874"/>
    <lineage>
        <taxon>Bacteria</taxon>
        <taxon>Bacillati</taxon>
        <taxon>Actinomycetota</taxon>
        <taxon>Actinomycetes</taxon>
        <taxon>Kitasatosporales</taxon>
        <taxon>Streptomycetaceae</taxon>
        <taxon>Streptomyces</taxon>
    </lineage>
</organism>
<feature type="region of interest" description="Disordered" evidence="1">
    <location>
        <begin position="63"/>
        <end position="87"/>
    </location>
</feature>
<keyword evidence="3" id="KW-1185">Reference proteome</keyword>
<name>A0A3A9ZIN3_9ACTN</name>
<dbReference type="EMBL" id="RBAL01000001">
    <property type="protein sequence ID" value="RKN47167.1"/>
    <property type="molecule type" value="Genomic_DNA"/>
</dbReference>
<dbReference type="AlphaFoldDB" id="A0A3A9ZIN3"/>